<gene>
    <name evidence="2" type="ORF">KOR42_28980</name>
</gene>
<protein>
    <submittedName>
        <fullName evidence="2">Uncharacterized protein</fullName>
    </submittedName>
</protein>
<proteinExistence type="predicted"/>
<feature type="region of interest" description="Disordered" evidence="1">
    <location>
        <begin position="1"/>
        <end position="21"/>
    </location>
</feature>
<dbReference type="RefSeq" id="WP_146510408.1">
    <property type="nucleotide sequence ID" value="NZ_SIHI01000005.1"/>
</dbReference>
<dbReference type="AlphaFoldDB" id="A0A5C5WYV5"/>
<reference evidence="2 3" key="1">
    <citation type="submission" date="2019-02" db="EMBL/GenBank/DDBJ databases">
        <title>Deep-cultivation of Planctomycetes and their phenomic and genomic characterization uncovers novel biology.</title>
        <authorList>
            <person name="Wiegand S."/>
            <person name="Jogler M."/>
            <person name="Boedeker C."/>
            <person name="Pinto D."/>
            <person name="Vollmers J."/>
            <person name="Rivas-Marin E."/>
            <person name="Kohn T."/>
            <person name="Peeters S.H."/>
            <person name="Heuer A."/>
            <person name="Rast P."/>
            <person name="Oberbeckmann S."/>
            <person name="Bunk B."/>
            <person name="Jeske O."/>
            <person name="Meyerdierks A."/>
            <person name="Storesund J.E."/>
            <person name="Kallscheuer N."/>
            <person name="Luecker S."/>
            <person name="Lage O.M."/>
            <person name="Pohl T."/>
            <person name="Merkel B.J."/>
            <person name="Hornburger P."/>
            <person name="Mueller R.-W."/>
            <person name="Bruemmer F."/>
            <person name="Labrenz M."/>
            <person name="Spormann A.M."/>
            <person name="Op Den Camp H."/>
            <person name="Overmann J."/>
            <person name="Amann R."/>
            <person name="Jetten M.S.M."/>
            <person name="Mascher T."/>
            <person name="Medema M.H."/>
            <person name="Devos D.P."/>
            <person name="Kaster A.-K."/>
            <person name="Ovreas L."/>
            <person name="Rohde M."/>
            <person name="Galperin M.Y."/>
            <person name="Jogler C."/>
        </authorList>
    </citation>
    <scope>NUCLEOTIDE SEQUENCE [LARGE SCALE GENOMIC DNA]</scope>
    <source>
        <strain evidence="2 3">KOR42</strain>
    </source>
</reference>
<feature type="compositionally biased region" description="Basic and acidic residues" evidence="1">
    <location>
        <begin position="1"/>
        <end position="15"/>
    </location>
</feature>
<comment type="caution">
    <text evidence="2">The sequence shown here is derived from an EMBL/GenBank/DDBJ whole genome shotgun (WGS) entry which is preliminary data.</text>
</comment>
<evidence type="ECO:0000313" key="3">
    <source>
        <dbReference type="Proteomes" id="UP000317243"/>
    </source>
</evidence>
<sequence>MNKVESKRDSDELQSRGKSIQLKRNNLACPTEPRFLNGQVLSSVKYKWAENGIREPIRRGDH</sequence>
<name>A0A5C5WYV5_9PLAN</name>
<accession>A0A5C5WYV5</accession>
<keyword evidence="3" id="KW-1185">Reference proteome</keyword>
<evidence type="ECO:0000256" key="1">
    <source>
        <dbReference type="SAM" id="MobiDB-lite"/>
    </source>
</evidence>
<evidence type="ECO:0000313" key="2">
    <source>
        <dbReference type="EMBL" id="TWT55271.1"/>
    </source>
</evidence>
<organism evidence="2 3">
    <name type="scientific">Thalassoglobus neptunius</name>
    <dbReference type="NCBI Taxonomy" id="1938619"/>
    <lineage>
        <taxon>Bacteria</taxon>
        <taxon>Pseudomonadati</taxon>
        <taxon>Planctomycetota</taxon>
        <taxon>Planctomycetia</taxon>
        <taxon>Planctomycetales</taxon>
        <taxon>Planctomycetaceae</taxon>
        <taxon>Thalassoglobus</taxon>
    </lineage>
</organism>
<dbReference type="Proteomes" id="UP000317243">
    <property type="component" value="Unassembled WGS sequence"/>
</dbReference>
<dbReference type="EMBL" id="SIHI01000005">
    <property type="protein sequence ID" value="TWT55271.1"/>
    <property type="molecule type" value="Genomic_DNA"/>
</dbReference>